<evidence type="ECO:0000313" key="5">
    <source>
        <dbReference type="Proteomes" id="UP001390339"/>
    </source>
</evidence>
<keyword evidence="1" id="KW-0479">Metal-binding</keyword>
<name>A0ABR2J8L2_9PEZI</name>
<evidence type="ECO:0000256" key="1">
    <source>
        <dbReference type="PROSITE-ProRule" id="PRU00325"/>
    </source>
</evidence>
<proteinExistence type="predicted"/>
<keyword evidence="1" id="KW-0862">Zinc</keyword>
<dbReference type="EMBL" id="JAPCWZ010000003">
    <property type="protein sequence ID" value="KAK8874145.1"/>
    <property type="molecule type" value="Genomic_DNA"/>
</dbReference>
<gene>
    <name evidence="4" type="ORF">PGQ11_004659</name>
</gene>
<reference evidence="4 5" key="1">
    <citation type="journal article" date="2024" name="IMA Fungus">
        <title>Apiospora arundinis, a panoply of carbohydrate-active enzymes and secondary metabolites.</title>
        <authorList>
            <person name="Sorensen T."/>
            <person name="Petersen C."/>
            <person name="Muurmann A.T."/>
            <person name="Christiansen J.V."/>
            <person name="Brundto M.L."/>
            <person name="Overgaard C.K."/>
            <person name="Boysen A.T."/>
            <person name="Wollenberg R.D."/>
            <person name="Larsen T.O."/>
            <person name="Sorensen J.L."/>
            <person name="Nielsen K.L."/>
            <person name="Sondergaard T.E."/>
        </authorList>
    </citation>
    <scope>NUCLEOTIDE SEQUENCE [LARGE SCALE GENOMIC DNA]</scope>
    <source>
        <strain evidence="4 5">AAU 773</strain>
    </source>
</reference>
<comment type="caution">
    <text evidence="4">The sequence shown here is derived from an EMBL/GenBank/DDBJ whole genome shotgun (WGS) entry which is preliminary data.</text>
</comment>
<accession>A0ABR2J8L2</accession>
<feature type="region of interest" description="Disordered" evidence="2">
    <location>
        <begin position="431"/>
        <end position="457"/>
    </location>
</feature>
<evidence type="ECO:0000256" key="2">
    <source>
        <dbReference type="SAM" id="MobiDB-lite"/>
    </source>
</evidence>
<sequence>MTSPSPTERFSQLSIESMPPTTRSRSRIQDPDDSPAESQHDSVEPGYNPDGSITFPSGLSYSLDELDEATQEEIAEIMGGDPPNCILQECKAREDFIVFQVAELVQHSVRAIKPGSQQPLPDCSCEEHARTQRPCRHMLWLYDQITNQLEPTQASPLTLTRGAYPSELGNIYDRINEFHLDMLAEALHSQVPDMDTNDDNRVNPRRVQTIREMLASLNAAPTEGYRPDLFTHPTKGKRIIKARDLEGTIFRMLLRNDSFFQYFRSSLKYDELLRSPLRKLQWRVETAIAKFDTFRLAPGRPSQGRAKNAEWCAGHLLDVDRQIKSIIQHTDHPLSDRERHEIISFLVHMIQEVVQRNMPLDGEVRAERNLYYVLLGDRDRDFITGTLESMPPSNIYAFTAEITTVIDTLGQFGYGIPDTYLDKLRKIVKKARHSNTGSPSGSKRSSGGQDSKAKRMK</sequence>
<feature type="region of interest" description="Disordered" evidence="2">
    <location>
        <begin position="1"/>
        <end position="56"/>
    </location>
</feature>
<dbReference type="InterPro" id="IPR007527">
    <property type="entry name" value="Znf_SWIM"/>
</dbReference>
<dbReference type="Proteomes" id="UP001390339">
    <property type="component" value="Unassembled WGS sequence"/>
</dbReference>
<feature type="compositionally biased region" description="Polar residues" evidence="2">
    <location>
        <begin position="1"/>
        <end position="23"/>
    </location>
</feature>
<evidence type="ECO:0000259" key="3">
    <source>
        <dbReference type="PROSITE" id="PS50966"/>
    </source>
</evidence>
<feature type="compositionally biased region" description="Low complexity" evidence="2">
    <location>
        <begin position="434"/>
        <end position="448"/>
    </location>
</feature>
<organism evidence="4 5">
    <name type="scientific">Apiospora arundinis</name>
    <dbReference type="NCBI Taxonomy" id="335852"/>
    <lineage>
        <taxon>Eukaryota</taxon>
        <taxon>Fungi</taxon>
        <taxon>Dikarya</taxon>
        <taxon>Ascomycota</taxon>
        <taxon>Pezizomycotina</taxon>
        <taxon>Sordariomycetes</taxon>
        <taxon>Xylariomycetidae</taxon>
        <taxon>Amphisphaeriales</taxon>
        <taxon>Apiosporaceae</taxon>
        <taxon>Apiospora</taxon>
    </lineage>
</organism>
<dbReference type="PROSITE" id="PS50966">
    <property type="entry name" value="ZF_SWIM"/>
    <property type="match status" value="1"/>
</dbReference>
<protein>
    <submittedName>
        <fullName evidence="4">SWIM zinc finger family protein</fullName>
    </submittedName>
</protein>
<keyword evidence="1" id="KW-0863">Zinc-finger</keyword>
<evidence type="ECO:0000313" key="4">
    <source>
        <dbReference type="EMBL" id="KAK8874145.1"/>
    </source>
</evidence>
<feature type="domain" description="SWIM-type" evidence="3">
    <location>
        <begin position="108"/>
        <end position="146"/>
    </location>
</feature>
<keyword evidence="5" id="KW-1185">Reference proteome</keyword>